<protein>
    <submittedName>
        <fullName evidence="1">Uncharacterized protein</fullName>
    </submittedName>
</protein>
<organism evidence="1 2">
    <name type="scientific">Photorhabdus namnaonensis</name>
    <dbReference type="NCBI Taxonomy" id="1851568"/>
    <lineage>
        <taxon>Bacteria</taxon>
        <taxon>Pseudomonadati</taxon>
        <taxon>Pseudomonadota</taxon>
        <taxon>Gammaproteobacteria</taxon>
        <taxon>Enterobacterales</taxon>
        <taxon>Morganellaceae</taxon>
        <taxon>Photorhabdus</taxon>
    </lineage>
</organism>
<evidence type="ECO:0000313" key="2">
    <source>
        <dbReference type="Proteomes" id="UP000092665"/>
    </source>
</evidence>
<name>A0A1B8YBE7_9GAMM</name>
<dbReference type="AlphaFoldDB" id="A0A1B8YBE7"/>
<keyword evidence="2" id="KW-1185">Reference proteome</keyword>
<gene>
    <name evidence="1" type="ORF">Phpb_04311</name>
</gene>
<reference evidence="2" key="1">
    <citation type="submission" date="2015-11" db="EMBL/GenBank/DDBJ databases">
        <authorList>
            <person name="Tobias N.J."/>
            <person name="Mishra B."/>
            <person name="Gupta D.K."/>
            <person name="Thines M."/>
            <person name="Stinear T.P."/>
            <person name="Bode H.B."/>
        </authorList>
    </citation>
    <scope>NUCLEOTIDE SEQUENCE [LARGE SCALE GENOMIC DNA]</scope>
    <source>
        <strain evidence="2">PB45.5</strain>
    </source>
</reference>
<proteinExistence type="predicted"/>
<dbReference type="Proteomes" id="UP000092665">
    <property type="component" value="Unassembled WGS sequence"/>
</dbReference>
<evidence type="ECO:0000313" key="1">
    <source>
        <dbReference type="EMBL" id="OCA52468.1"/>
    </source>
</evidence>
<accession>A0A1B8YBE7</accession>
<dbReference type="EMBL" id="LOIC01000095">
    <property type="protein sequence ID" value="OCA52468.1"/>
    <property type="molecule type" value="Genomic_DNA"/>
</dbReference>
<sequence length="50" mass="6040">MRNQMFNKIDKVFNVEFFFFKCKINRYISFPQSIRVGMSIILANICNIIF</sequence>
<comment type="caution">
    <text evidence="1">The sequence shown here is derived from an EMBL/GenBank/DDBJ whole genome shotgun (WGS) entry which is preliminary data.</text>
</comment>